<protein>
    <recommendedName>
        <fullName evidence="10">Mannosyltransferase</fullName>
        <ecNumber evidence="10">2.4.1.-</ecNumber>
    </recommendedName>
</protein>
<dbReference type="OrthoDB" id="416834at2759"/>
<keyword evidence="6 10" id="KW-0256">Endoplasmic reticulum</keyword>
<evidence type="ECO:0000256" key="9">
    <source>
        <dbReference type="ARBA" id="ARBA00024708"/>
    </source>
</evidence>
<dbReference type="AlphaFoldDB" id="A0A9P5JVU1"/>
<dbReference type="PANTHER" id="PTHR22760:SF4">
    <property type="entry name" value="GPI MANNOSYLTRANSFERASE 3"/>
    <property type="match status" value="1"/>
</dbReference>
<feature type="chain" id="PRO_5040205000" description="Mannosyltransferase" evidence="11">
    <location>
        <begin position="19"/>
        <end position="526"/>
    </location>
</feature>
<sequence length="526" mass="59478">MQYLTTLALAIRVAIALATCTFFQPDEYFQGLEPAHFLVFGYGDLTWEWTSKPPIRSIIYPALNIPIYWLLKVFRLDGTSLLVAAPKVLHGLMAAGTDIWVRELSRKTLGQSYVPATSFLSLTSFFHALSLSRSMSNTLETTLTTIALCYYHWDSSVLPSRSQLRKFLLFVALACSVRVTSAITWAFLFPPLLLQLCQNRILLRAFITDTIFTACVTCCLLFTLDSAYNGVPTLTLLTFLRVNASSVSLFYGSAPWHYYLTQALPLLAGPALPFVLHGAYLAFMNGPRHLKLLLYAVVWTTAVFSCIGHKEWRFLHPLVPVMHLLAARSLLSLHDRASPRYNHRSTVLRIKRTHVVVLALLSLAPSLYVMRWHSSAQIEVLSHLRGLSDTELRSIGFLMPCHSTPAQSHLHRRIPVWRLTCEPPLHGEDLSTYQDETDIFFTDPAAFLSAQFPEHVDPAFQPWVDAPRRYMWPSHLVLFGALLREPGVEDVLRAKGYTEAWRGGNGVEEDPRRRAGVRVWHWTGVS</sequence>
<name>A0A9P5JVU1_9AGAM</name>
<gene>
    <name evidence="12" type="ORF">DFH94DRAFT_779546</name>
</gene>
<feature type="transmembrane region" description="Helical" evidence="10">
    <location>
        <begin position="290"/>
        <end position="308"/>
    </location>
</feature>
<evidence type="ECO:0000256" key="10">
    <source>
        <dbReference type="RuleBase" id="RU363075"/>
    </source>
</evidence>
<dbReference type="Proteomes" id="UP000759537">
    <property type="component" value="Unassembled WGS sequence"/>
</dbReference>
<organism evidence="12 13">
    <name type="scientific">Russula ochroleuca</name>
    <dbReference type="NCBI Taxonomy" id="152965"/>
    <lineage>
        <taxon>Eukaryota</taxon>
        <taxon>Fungi</taxon>
        <taxon>Dikarya</taxon>
        <taxon>Basidiomycota</taxon>
        <taxon>Agaricomycotina</taxon>
        <taxon>Agaricomycetes</taxon>
        <taxon>Russulales</taxon>
        <taxon>Russulaceae</taxon>
        <taxon>Russula</taxon>
    </lineage>
</organism>
<keyword evidence="5 10" id="KW-0812">Transmembrane</keyword>
<evidence type="ECO:0000256" key="1">
    <source>
        <dbReference type="ARBA" id="ARBA00004477"/>
    </source>
</evidence>
<evidence type="ECO:0000256" key="7">
    <source>
        <dbReference type="ARBA" id="ARBA00022989"/>
    </source>
</evidence>
<comment type="function">
    <text evidence="9">Mannosyltransferase involved in glycosylphosphatidylinositol-anchor biosynthesis. Transfers the third mannose to Man2-GlcN-acyl-PI during GPI precursor assembly.</text>
</comment>
<reference evidence="12" key="1">
    <citation type="submission" date="2019-10" db="EMBL/GenBank/DDBJ databases">
        <authorList>
            <consortium name="DOE Joint Genome Institute"/>
            <person name="Kuo A."/>
            <person name="Miyauchi S."/>
            <person name="Kiss E."/>
            <person name="Drula E."/>
            <person name="Kohler A."/>
            <person name="Sanchez-Garcia M."/>
            <person name="Andreopoulos B."/>
            <person name="Barry K.W."/>
            <person name="Bonito G."/>
            <person name="Buee M."/>
            <person name="Carver A."/>
            <person name="Chen C."/>
            <person name="Cichocki N."/>
            <person name="Clum A."/>
            <person name="Culley D."/>
            <person name="Crous P.W."/>
            <person name="Fauchery L."/>
            <person name="Girlanda M."/>
            <person name="Hayes R."/>
            <person name="Keri Z."/>
            <person name="LaButti K."/>
            <person name="Lipzen A."/>
            <person name="Lombard V."/>
            <person name="Magnuson J."/>
            <person name="Maillard F."/>
            <person name="Morin E."/>
            <person name="Murat C."/>
            <person name="Nolan M."/>
            <person name="Ohm R."/>
            <person name="Pangilinan J."/>
            <person name="Pereira M."/>
            <person name="Perotto S."/>
            <person name="Peter M."/>
            <person name="Riley R."/>
            <person name="Sitrit Y."/>
            <person name="Stielow B."/>
            <person name="Szollosi G."/>
            <person name="Zifcakova L."/>
            <person name="Stursova M."/>
            <person name="Spatafora J.W."/>
            <person name="Tedersoo L."/>
            <person name="Vaario L.-M."/>
            <person name="Yamada A."/>
            <person name="Yan M."/>
            <person name="Wang P."/>
            <person name="Xu J."/>
            <person name="Bruns T."/>
            <person name="Baldrian P."/>
            <person name="Vilgalys R."/>
            <person name="Henrissat B."/>
            <person name="Grigoriev I.V."/>
            <person name="Hibbett D."/>
            <person name="Nagy L.G."/>
            <person name="Martin F.M."/>
        </authorList>
    </citation>
    <scope>NUCLEOTIDE SEQUENCE</scope>
    <source>
        <strain evidence="12">Prilba</strain>
    </source>
</reference>
<keyword evidence="11" id="KW-0732">Signal</keyword>
<keyword evidence="3 10" id="KW-0328">Glycosyltransferase</keyword>
<dbReference type="GO" id="GO:0005789">
    <property type="term" value="C:endoplasmic reticulum membrane"/>
    <property type="evidence" value="ECO:0007669"/>
    <property type="project" value="UniProtKB-SubCell"/>
</dbReference>
<evidence type="ECO:0000256" key="2">
    <source>
        <dbReference type="ARBA" id="ARBA00006065"/>
    </source>
</evidence>
<dbReference type="Pfam" id="PF03901">
    <property type="entry name" value="Glyco_transf_22"/>
    <property type="match status" value="1"/>
</dbReference>
<dbReference type="PANTHER" id="PTHR22760">
    <property type="entry name" value="GLYCOSYLTRANSFERASE"/>
    <property type="match status" value="1"/>
</dbReference>
<proteinExistence type="inferred from homology"/>
<keyword evidence="8 10" id="KW-0472">Membrane</keyword>
<keyword evidence="4" id="KW-0808">Transferase</keyword>
<evidence type="ECO:0000313" key="12">
    <source>
        <dbReference type="EMBL" id="KAF8467133.1"/>
    </source>
</evidence>
<comment type="caution">
    <text evidence="12">The sequence shown here is derived from an EMBL/GenBank/DDBJ whole genome shotgun (WGS) entry which is preliminary data.</text>
</comment>
<reference evidence="12" key="2">
    <citation type="journal article" date="2020" name="Nat. Commun.">
        <title>Large-scale genome sequencing of mycorrhizal fungi provides insights into the early evolution of symbiotic traits.</title>
        <authorList>
            <person name="Miyauchi S."/>
            <person name="Kiss E."/>
            <person name="Kuo A."/>
            <person name="Drula E."/>
            <person name="Kohler A."/>
            <person name="Sanchez-Garcia M."/>
            <person name="Morin E."/>
            <person name="Andreopoulos B."/>
            <person name="Barry K.W."/>
            <person name="Bonito G."/>
            <person name="Buee M."/>
            <person name="Carver A."/>
            <person name="Chen C."/>
            <person name="Cichocki N."/>
            <person name="Clum A."/>
            <person name="Culley D."/>
            <person name="Crous P.W."/>
            <person name="Fauchery L."/>
            <person name="Girlanda M."/>
            <person name="Hayes R.D."/>
            <person name="Keri Z."/>
            <person name="LaButti K."/>
            <person name="Lipzen A."/>
            <person name="Lombard V."/>
            <person name="Magnuson J."/>
            <person name="Maillard F."/>
            <person name="Murat C."/>
            <person name="Nolan M."/>
            <person name="Ohm R.A."/>
            <person name="Pangilinan J."/>
            <person name="Pereira M.F."/>
            <person name="Perotto S."/>
            <person name="Peter M."/>
            <person name="Pfister S."/>
            <person name="Riley R."/>
            <person name="Sitrit Y."/>
            <person name="Stielow J.B."/>
            <person name="Szollosi G."/>
            <person name="Zifcakova L."/>
            <person name="Stursova M."/>
            <person name="Spatafora J.W."/>
            <person name="Tedersoo L."/>
            <person name="Vaario L.M."/>
            <person name="Yamada A."/>
            <person name="Yan M."/>
            <person name="Wang P."/>
            <person name="Xu J."/>
            <person name="Bruns T."/>
            <person name="Baldrian P."/>
            <person name="Vilgalys R."/>
            <person name="Dunand C."/>
            <person name="Henrissat B."/>
            <person name="Grigoriev I.V."/>
            <person name="Hibbett D."/>
            <person name="Nagy L.G."/>
            <person name="Martin F.M."/>
        </authorList>
    </citation>
    <scope>NUCLEOTIDE SEQUENCE</scope>
    <source>
        <strain evidence="12">Prilba</strain>
    </source>
</reference>
<dbReference type="EMBL" id="WHVB01000037">
    <property type="protein sequence ID" value="KAF8467133.1"/>
    <property type="molecule type" value="Genomic_DNA"/>
</dbReference>
<evidence type="ECO:0000256" key="5">
    <source>
        <dbReference type="ARBA" id="ARBA00022692"/>
    </source>
</evidence>
<keyword evidence="13" id="KW-1185">Reference proteome</keyword>
<feature type="signal peptide" evidence="11">
    <location>
        <begin position="1"/>
        <end position="18"/>
    </location>
</feature>
<comment type="similarity">
    <text evidence="2">Belongs to the glycosyltransferase 22 family. PIGB subfamily.</text>
</comment>
<dbReference type="InterPro" id="IPR005599">
    <property type="entry name" value="GPI_mannosylTrfase"/>
</dbReference>
<evidence type="ECO:0000256" key="3">
    <source>
        <dbReference type="ARBA" id="ARBA00022676"/>
    </source>
</evidence>
<evidence type="ECO:0000256" key="6">
    <source>
        <dbReference type="ARBA" id="ARBA00022824"/>
    </source>
</evidence>
<evidence type="ECO:0000256" key="8">
    <source>
        <dbReference type="ARBA" id="ARBA00023136"/>
    </source>
</evidence>
<dbReference type="EC" id="2.4.1.-" evidence="10"/>
<comment type="caution">
    <text evidence="10">Lacks conserved residue(s) required for the propagation of feature annotation.</text>
</comment>
<keyword evidence="7 10" id="KW-1133">Transmembrane helix</keyword>
<evidence type="ECO:0000256" key="11">
    <source>
        <dbReference type="SAM" id="SignalP"/>
    </source>
</evidence>
<dbReference type="GO" id="GO:0000026">
    <property type="term" value="F:alpha-1,2-mannosyltransferase activity"/>
    <property type="evidence" value="ECO:0007669"/>
    <property type="project" value="TreeGrafter"/>
</dbReference>
<comment type="subcellular location">
    <subcellularLocation>
        <location evidence="1 10">Endoplasmic reticulum membrane</location>
        <topology evidence="1 10">Multi-pass membrane protein</topology>
    </subcellularLocation>
</comment>
<feature type="transmembrane region" description="Helical" evidence="10">
    <location>
        <begin position="201"/>
        <end position="224"/>
    </location>
</feature>
<evidence type="ECO:0000256" key="4">
    <source>
        <dbReference type="ARBA" id="ARBA00022679"/>
    </source>
</evidence>
<accession>A0A9P5JVU1</accession>
<evidence type="ECO:0000313" key="13">
    <source>
        <dbReference type="Proteomes" id="UP000759537"/>
    </source>
</evidence>
<feature type="transmembrane region" description="Helical" evidence="10">
    <location>
        <begin position="263"/>
        <end position="283"/>
    </location>
</feature>
<feature type="transmembrane region" description="Helical" evidence="10">
    <location>
        <begin position="167"/>
        <end position="189"/>
    </location>
</feature>
<dbReference type="GO" id="GO:0006506">
    <property type="term" value="P:GPI anchor biosynthetic process"/>
    <property type="evidence" value="ECO:0007669"/>
    <property type="project" value="TreeGrafter"/>
</dbReference>